<evidence type="ECO:0000313" key="12">
    <source>
        <dbReference type="EMBL" id="KKN76585.1"/>
    </source>
</evidence>
<dbReference type="EMBL" id="LAZR01000293">
    <property type="protein sequence ID" value="KKN76585.1"/>
    <property type="molecule type" value="Genomic_DNA"/>
</dbReference>
<evidence type="ECO:0000256" key="5">
    <source>
        <dbReference type="ARBA" id="ARBA00022737"/>
    </source>
</evidence>
<feature type="domain" description="CBS" evidence="10">
    <location>
        <begin position="275"/>
        <end position="335"/>
    </location>
</feature>
<proteinExistence type="inferred from homology"/>
<keyword evidence="5" id="KW-0677">Repeat</keyword>
<evidence type="ECO:0000256" key="3">
    <source>
        <dbReference type="ARBA" id="ARBA00022475"/>
    </source>
</evidence>
<dbReference type="SUPFAM" id="SSF54631">
    <property type="entry name" value="CBS-domain pair"/>
    <property type="match status" value="1"/>
</dbReference>
<feature type="transmembrane region" description="Helical" evidence="9">
    <location>
        <begin position="130"/>
        <end position="152"/>
    </location>
</feature>
<keyword evidence="6 9" id="KW-1133">Transmembrane helix</keyword>
<comment type="similarity">
    <text evidence="2">Belongs to the UPF0053 family.</text>
</comment>
<evidence type="ECO:0000256" key="1">
    <source>
        <dbReference type="ARBA" id="ARBA00004651"/>
    </source>
</evidence>
<keyword evidence="8 9" id="KW-0472">Membrane</keyword>
<dbReference type="GO" id="GO:0005886">
    <property type="term" value="C:plasma membrane"/>
    <property type="evidence" value="ECO:0007669"/>
    <property type="project" value="UniProtKB-SubCell"/>
</dbReference>
<comment type="subcellular location">
    <subcellularLocation>
        <location evidence="1">Cell membrane</location>
        <topology evidence="1">Multi-pass membrane protein</topology>
    </subcellularLocation>
</comment>
<dbReference type="SUPFAM" id="SSF56176">
    <property type="entry name" value="FAD-binding/transporter-associated domain-like"/>
    <property type="match status" value="1"/>
</dbReference>
<dbReference type="InterPro" id="IPR016169">
    <property type="entry name" value="FAD-bd_PCMH_sub2"/>
</dbReference>
<dbReference type="InterPro" id="IPR005170">
    <property type="entry name" value="Transptr-assoc_dom"/>
</dbReference>
<evidence type="ECO:0000259" key="11">
    <source>
        <dbReference type="PROSITE" id="PS51846"/>
    </source>
</evidence>
<evidence type="ECO:0000256" key="9">
    <source>
        <dbReference type="SAM" id="Phobius"/>
    </source>
</evidence>
<feature type="transmembrane region" description="Helical" evidence="9">
    <location>
        <begin position="12"/>
        <end position="37"/>
    </location>
</feature>
<dbReference type="InterPro" id="IPR002550">
    <property type="entry name" value="CNNM"/>
</dbReference>
<dbReference type="Pfam" id="PF01595">
    <property type="entry name" value="CNNM"/>
    <property type="match status" value="1"/>
</dbReference>
<organism evidence="12">
    <name type="scientific">marine sediment metagenome</name>
    <dbReference type="NCBI Taxonomy" id="412755"/>
    <lineage>
        <taxon>unclassified sequences</taxon>
        <taxon>metagenomes</taxon>
        <taxon>ecological metagenomes</taxon>
    </lineage>
</organism>
<dbReference type="Gene3D" id="3.30.465.10">
    <property type="match status" value="1"/>
</dbReference>
<dbReference type="SMART" id="SM01091">
    <property type="entry name" value="CorC_HlyC"/>
    <property type="match status" value="1"/>
</dbReference>
<dbReference type="InterPro" id="IPR000644">
    <property type="entry name" value="CBS_dom"/>
</dbReference>
<evidence type="ECO:0000259" key="10">
    <source>
        <dbReference type="PROSITE" id="PS51371"/>
    </source>
</evidence>
<reference evidence="12" key="1">
    <citation type="journal article" date="2015" name="Nature">
        <title>Complex archaea that bridge the gap between prokaryotes and eukaryotes.</title>
        <authorList>
            <person name="Spang A."/>
            <person name="Saw J.H."/>
            <person name="Jorgensen S.L."/>
            <person name="Zaremba-Niedzwiedzka K."/>
            <person name="Martijn J."/>
            <person name="Lind A.E."/>
            <person name="van Eijk R."/>
            <person name="Schleper C."/>
            <person name="Guy L."/>
            <person name="Ettema T.J."/>
        </authorList>
    </citation>
    <scope>NUCLEOTIDE SEQUENCE</scope>
</reference>
<dbReference type="InterPro" id="IPR044751">
    <property type="entry name" value="Ion_transp-like_CBS"/>
</dbReference>
<keyword evidence="3" id="KW-1003">Cell membrane</keyword>
<evidence type="ECO:0008006" key="13">
    <source>
        <dbReference type="Google" id="ProtNLM"/>
    </source>
</evidence>
<dbReference type="InterPro" id="IPR046342">
    <property type="entry name" value="CBS_dom_sf"/>
</dbReference>
<comment type="caution">
    <text evidence="12">The sequence shown here is derived from an EMBL/GenBank/DDBJ whole genome shotgun (WGS) entry which is preliminary data.</text>
</comment>
<gene>
    <name evidence="12" type="ORF">LCGC14_0368770</name>
</gene>
<keyword evidence="7" id="KW-0129">CBS domain</keyword>
<keyword evidence="4 9" id="KW-0812">Transmembrane</keyword>
<dbReference type="Pfam" id="PF00571">
    <property type="entry name" value="CBS"/>
    <property type="match status" value="1"/>
</dbReference>
<dbReference type="PANTHER" id="PTHR22777:SF32">
    <property type="entry name" value="UPF0053 INNER MEMBRANE PROTEIN YFJD"/>
    <property type="match status" value="1"/>
</dbReference>
<protein>
    <recommendedName>
        <fullName evidence="13">CNNM transmembrane domain-containing protein</fullName>
    </recommendedName>
</protein>
<dbReference type="CDD" id="cd04590">
    <property type="entry name" value="CBS_pair_CorC_HlyC_assoc"/>
    <property type="match status" value="1"/>
</dbReference>
<evidence type="ECO:0000256" key="2">
    <source>
        <dbReference type="ARBA" id="ARBA00006337"/>
    </source>
</evidence>
<dbReference type="PANTHER" id="PTHR22777">
    <property type="entry name" value="HEMOLYSIN-RELATED"/>
    <property type="match status" value="1"/>
</dbReference>
<dbReference type="InterPro" id="IPR036318">
    <property type="entry name" value="FAD-bd_PCMH-like_sf"/>
</dbReference>
<feature type="transmembrane region" description="Helical" evidence="9">
    <location>
        <begin position="65"/>
        <end position="90"/>
    </location>
</feature>
<dbReference type="Gene3D" id="3.10.580.10">
    <property type="entry name" value="CBS-domain"/>
    <property type="match status" value="1"/>
</dbReference>
<dbReference type="AlphaFoldDB" id="A0A0F9T5Q9"/>
<evidence type="ECO:0000256" key="4">
    <source>
        <dbReference type="ARBA" id="ARBA00022692"/>
    </source>
</evidence>
<dbReference type="PROSITE" id="PS51371">
    <property type="entry name" value="CBS"/>
    <property type="match status" value="1"/>
</dbReference>
<accession>A0A0F9T5Q9</accession>
<name>A0A0F9T5Q9_9ZZZZ</name>
<evidence type="ECO:0000256" key="8">
    <source>
        <dbReference type="ARBA" id="ARBA00023136"/>
    </source>
</evidence>
<dbReference type="Pfam" id="PF03471">
    <property type="entry name" value="CorC_HlyC"/>
    <property type="match status" value="1"/>
</dbReference>
<evidence type="ECO:0000256" key="6">
    <source>
        <dbReference type="ARBA" id="ARBA00022989"/>
    </source>
</evidence>
<evidence type="ECO:0000256" key="7">
    <source>
        <dbReference type="ARBA" id="ARBA00023122"/>
    </source>
</evidence>
<dbReference type="PROSITE" id="PS51846">
    <property type="entry name" value="CNNM"/>
    <property type="match status" value="1"/>
</dbReference>
<dbReference type="GO" id="GO:0050660">
    <property type="term" value="F:flavin adenine dinucleotide binding"/>
    <property type="evidence" value="ECO:0007669"/>
    <property type="project" value="InterPro"/>
</dbReference>
<feature type="transmembrane region" description="Helical" evidence="9">
    <location>
        <begin position="96"/>
        <end position="118"/>
    </location>
</feature>
<sequence>MGDSLLAGHLWQVLVMAGLLVGSGFFSGTETALFNLTAGQLHRLRRRGRGGRTVARLLARPQSTLNLLLLGNMIVNVAFAAIAAVLALDLRAAGGAAWLVAAVPIVALLTLILLGEVAPKMLAYTVSQRWALVTARPVVLIAAVLGPLLWVLETLLVTPLVTILAPRPARDPAISADELDALLDLSTKHGLLEDDAHALLHEIVQLSRLRVADVMAPRVDMVAFDIDQPRQHLVDLVKAQRLRRVVVYEGDIDHVLGLVHSKQLLLSPRAPLRQLVAPVPFVPVMANIERVLLQFRTAQRQVAVAVDEYGGTAGLITLEDILEEIVGDIPRGDDRGRGPAVTRLGEREYLVDADLAMHEWADVFHMDLQGGRISTIGGFVTSLLGRIPTVGDTARYRNLQFTVHMMRGRRVGTIRLDLLEETV</sequence>
<feature type="domain" description="CNNM transmembrane" evidence="11">
    <location>
        <begin position="5"/>
        <end position="196"/>
    </location>
</feature>